<dbReference type="Proteomes" id="UP001153712">
    <property type="component" value="Chromosome 11"/>
</dbReference>
<evidence type="ECO:0000313" key="1">
    <source>
        <dbReference type="EMBL" id="CAG9855917.1"/>
    </source>
</evidence>
<proteinExistence type="predicted"/>
<accession>A0A9N9XKZ0</accession>
<keyword evidence="2" id="KW-1185">Reference proteome</keyword>
<protein>
    <submittedName>
        <fullName evidence="1">Uncharacterized protein</fullName>
    </submittedName>
</protein>
<evidence type="ECO:0000313" key="2">
    <source>
        <dbReference type="Proteomes" id="UP001153712"/>
    </source>
</evidence>
<dbReference type="EMBL" id="OU900104">
    <property type="protein sequence ID" value="CAG9855917.1"/>
    <property type="molecule type" value="Genomic_DNA"/>
</dbReference>
<reference evidence="1" key="1">
    <citation type="submission" date="2022-01" db="EMBL/GenBank/DDBJ databases">
        <authorList>
            <person name="King R."/>
        </authorList>
    </citation>
    <scope>NUCLEOTIDE SEQUENCE</scope>
</reference>
<dbReference type="AlphaFoldDB" id="A0A9N9XKZ0"/>
<organism evidence="1 2">
    <name type="scientific">Phyllotreta striolata</name>
    <name type="common">Striped flea beetle</name>
    <name type="synonym">Crioceris striolata</name>
    <dbReference type="NCBI Taxonomy" id="444603"/>
    <lineage>
        <taxon>Eukaryota</taxon>
        <taxon>Metazoa</taxon>
        <taxon>Ecdysozoa</taxon>
        <taxon>Arthropoda</taxon>
        <taxon>Hexapoda</taxon>
        <taxon>Insecta</taxon>
        <taxon>Pterygota</taxon>
        <taxon>Neoptera</taxon>
        <taxon>Endopterygota</taxon>
        <taxon>Coleoptera</taxon>
        <taxon>Polyphaga</taxon>
        <taxon>Cucujiformia</taxon>
        <taxon>Chrysomeloidea</taxon>
        <taxon>Chrysomelidae</taxon>
        <taxon>Galerucinae</taxon>
        <taxon>Alticini</taxon>
        <taxon>Phyllotreta</taxon>
    </lineage>
</organism>
<name>A0A9N9XKZ0_PHYSR</name>
<gene>
    <name evidence="1" type="ORF">PHYEVI_LOCUS2353</name>
</gene>
<sequence length="192" mass="22062">MVRWFNLPGKATDTIVGSGTTWTTRRRRIVRKFLLPLLCDAVSAIVRCNQLLLGPKRYEKVDSRGEKLEVNKYIISHGNRKELKQIAAHVRRCQRQLRMYSKQRTVVTGTGYRVVGTGKMVKRRVEGDGDSDMPCTAWRIGPRRLIILKKSNRKHIESARDPIRYENWRSASNPIGHQLSVCSSRTCRATLT</sequence>